<dbReference type="Proteomes" id="UP000054516">
    <property type="component" value="Unassembled WGS sequence"/>
</dbReference>
<accession>A0A1W2THL1</accession>
<feature type="compositionally biased region" description="Basic and acidic residues" evidence="1">
    <location>
        <begin position="116"/>
        <end position="139"/>
    </location>
</feature>
<evidence type="ECO:0000313" key="3">
    <source>
        <dbReference type="Proteomes" id="UP000054516"/>
    </source>
</evidence>
<name>A0A1W2THL1_ROSNE</name>
<keyword evidence="3" id="KW-1185">Reference proteome</keyword>
<reference evidence="2" key="1">
    <citation type="submission" date="2016-03" db="EMBL/GenBank/DDBJ databases">
        <title>Draft genome sequence of Rosellinia necatrix.</title>
        <authorList>
            <person name="Kanematsu S."/>
        </authorList>
    </citation>
    <scope>NUCLEOTIDE SEQUENCE [LARGE SCALE GENOMIC DNA]</scope>
    <source>
        <strain evidence="2">W97</strain>
    </source>
</reference>
<gene>
    <name evidence="2" type="ORF">SAMD00023353_0900990</name>
</gene>
<feature type="region of interest" description="Disordered" evidence="1">
    <location>
        <begin position="52"/>
        <end position="178"/>
    </location>
</feature>
<dbReference type="AlphaFoldDB" id="A0A1W2THL1"/>
<evidence type="ECO:0000313" key="2">
    <source>
        <dbReference type="EMBL" id="GAP87622.1"/>
    </source>
</evidence>
<dbReference type="OrthoDB" id="4779862at2759"/>
<protein>
    <submittedName>
        <fullName evidence="2">Uncharacterized protein</fullName>
    </submittedName>
</protein>
<feature type="compositionally biased region" description="Basic and acidic residues" evidence="1">
    <location>
        <begin position="97"/>
        <end position="107"/>
    </location>
</feature>
<feature type="compositionally biased region" description="Low complexity" evidence="1">
    <location>
        <begin position="70"/>
        <end position="90"/>
    </location>
</feature>
<proteinExistence type="predicted"/>
<feature type="compositionally biased region" description="Basic and acidic residues" evidence="1">
    <location>
        <begin position="53"/>
        <end position="62"/>
    </location>
</feature>
<sequence length="311" mass="35299">MMPRERWIDQFEIVGSLGALDRNLEWPHHPAFRPENGRRGVSSRTVERSIYTSREERFDHQSSNRSLAHRSSAYPPASLSSPRSSRRYIPGPFLGGENRDRHGDGGHRAALYESGNDERGSIARDASRWGQSHDGRRNETGQNGAYSYRLPSVEEGHNSGPEHHRHNQECRYSPVGGNSYSHGYGDPIRCDDRSRQCQSPCSNGFSLDSDSPGRHGNLINDYGNAGGSFGHGSLDRSYYSDSSCDNYGYHRDDSGDDCNDHDHNDHDYNDYNGYEYNDHDHDDHEYNDYDCYDVDYDSDVDYDFDGDSSSD</sequence>
<feature type="compositionally biased region" description="Basic and acidic residues" evidence="1">
    <location>
        <begin position="152"/>
        <end position="162"/>
    </location>
</feature>
<evidence type="ECO:0000256" key="1">
    <source>
        <dbReference type="SAM" id="MobiDB-lite"/>
    </source>
</evidence>
<organism evidence="2">
    <name type="scientific">Rosellinia necatrix</name>
    <name type="common">White root-rot fungus</name>
    <dbReference type="NCBI Taxonomy" id="77044"/>
    <lineage>
        <taxon>Eukaryota</taxon>
        <taxon>Fungi</taxon>
        <taxon>Dikarya</taxon>
        <taxon>Ascomycota</taxon>
        <taxon>Pezizomycotina</taxon>
        <taxon>Sordariomycetes</taxon>
        <taxon>Xylariomycetidae</taxon>
        <taxon>Xylariales</taxon>
        <taxon>Xylariaceae</taxon>
        <taxon>Rosellinia</taxon>
    </lineage>
</organism>
<dbReference type="EMBL" id="DF977454">
    <property type="protein sequence ID" value="GAP87622.1"/>
    <property type="molecule type" value="Genomic_DNA"/>
</dbReference>